<dbReference type="Pfam" id="PF04055">
    <property type="entry name" value="Radical_SAM"/>
    <property type="match status" value="1"/>
</dbReference>
<accession>A0A7W8DGT8</accession>
<sequence>MTRDFCNLNRAEVLELVADMGQPAFRAQQLLGWVYGRQQLDIDSFTNVSKDFRAQLKQVIHMPRYKIVSVQQSQLDETRKILLELEDGQRVETVLIPINSKLSQCLSTQVGCRMGCTFCATASMGLRRNLTNSEVLAQIFAARELVAPHQYITNFIFMGMGEPLDNYEHTVRSIRTITDPEMMGYSHRHVTISTCGLVKGIERLAKEDLPCNLAISLHGVNDEQRSAIMPINRSGGIAALMGALRRFPLSSKKVITIEYLLIAGHNDSLEDARNLVKLLRGMRCKVNLIIYNSHEHADFSPTTRERALQFQRILAEKKIMTFIRKSAGADIDAACGQLAAAAKD</sequence>
<evidence type="ECO:0000259" key="15">
    <source>
        <dbReference type="PROSITE" id="PS51918"/>
    </source>
</evidence>
<evidence type="ECO:0000256" key="1">
    <source>
        <dbReference type="ARBA" id="ARBA00004496"/>
    </source>
</evidence>
<evidence type="ECO:0000256" key="14">
    <source>
        <dbReference type="HAMAP-Rule" id="MF_01849"/>
    </source>
</evidence>
<keyword evidence="9 14" id="KW-0819">tRNA processing</keyword>
<feature type="binding site" evidence="14">
    <location>
        <begin position="216"/>
        <end position="218"/>
    </location>
    <ligand>
        <name>S-adenosyl-L-methionine</name>
        <dbReference type="ChEBI" id="CHEBI:59789"/>
    </ligand>
</feature>
<dbReference type="InterPro" id="IPR013785">
    <property type="entry name" value="Aldolase_TIM"/>
</dbReference>
<keyword evidence="3 14" id="KW-0004">4Fe-4S</keyword>
<dbReference type="HAMAP" id="MF_01849">
    <property type="entry name" value="RNA_methyltr_RlmN"/>
    <property type="match status" value="1"/>
</dbReference>
<keyword evidence="11 14" id="KW-0408">Iron</keyword>
<dbReference type="InterPro" id="IPR048641">
    <property type="entry name" value="RlmN_N"/>
</dbReference>
<keyword evidence="17" id="KW-1185">Reference proteome</keyword>
<dbReference type="SFLD" id="SFLDF00275">
    <property type="entry name" value="adenosine_C2_methyltransferase"/>
    <property type="match status" value="1"/>
</dbReference>
<dbReference type="InterPro" id="IPR058240">
    <property type="entry name" value="rSAM_sf"/>
</dbReference>
<feature type="domain" description="Radical SAM core" evidence="15">
    <location>
        <begin position="98"/>
        <end position="330"/>
    </location>
</feature>
<keyword evidence="8 14" id="KW-0949">S-adenosyl-L-methionine</keyword>
<reference evidence="16 17" key="1">
    <citation type="submission" date="2020-08" db="EMBL/GenBank/DDBJ databases">
        <title>Genomic Encyclopedia of Type Strains, Phase IV (KMG-IV): sequencing the most valuable type-strain genomes for metagenomic binning, comparative biology and taxonomic classification.</title>
        <authorList>
            <person name="Goeker M."/>
        </authorList>
    </citation>
    <scope>NUCLEOTIDE SEQUENCE [LARGE SCALE GENOMIC DNA]</scope>
    <source>
        <strain evidence="16 17">DSM 22071</strain>
    </source>
</reference>
<evidence type="ECO:0000256" key="10">
    <source>
        <dbReference type="ARBA" id="ARBA00022723"/>
    </source>
</evidence>
<feature type="active site" description="Proton acceptor" evidence="14">
    <location>
        <position position="92"/>
    </location>
</feature>
<evidence type="ECO:0000256" key="5">
    <source>
        <dbReference type="ARBA" id="ARBA00022552"/>
    </source>
</evidence>
<dbReference type="InterPro" id="IPR040072">
    <property type="entry name" value="Methyltransferase_A"/>
</dbReference>
<comment type="function">
    <text evidence="14">Specifically methylates position 2 of adenine 2503 in 23S rRNA and position 2 of adenine 37 in tRNAs.</text>
</comment>
<evidence type="ECO:0000256" key="2">
    <source>
        <dbReference type="ARBA" id="ARBA00007544"/>
    </source>
</evidence>
<evidence type="ECO:0000256" key="7">
    <source>
        <dbReference type="ARBA" id="ARBA00022679"/>
    </source>
</evidence>
<dbReference type="Pfam" id="PF21016">
    <property type="entry name" value="RlmN_N"/>
    <property type="match status" value="1"/>
</dbReference>
<dbReference type="Gene3D" id="3.20.20.70">
    <property type="entry name" value="Aldolase class I"/>
    <property type="match status" value="1"/>
</dbReference>
<feature type="binding site" evidence="14">
    <location>
        <position position="119"/>
    </location>
    <ligand>
        <name>[4Fe-4S] cluster</name>
        <dbReference type="ChEBI" id="CHEBI:49883"/>
        <note>4Fe-4S-S-AdoMet</note>
    </ligand>
</feature>
<dbReference type="InterPro" id="IPR004383">
    <property type="entry name" value="rRNA_lsu_MTrfase_RlmN/Cfr"/>
</dbReference>
<comment type="caution">
    <text evidence="14">Lacks conserved residue(s) required for the propagation of feature annotation.</text>
</comment>
<keyword evidence="13 14" id="KW-1015">Disulfide bond</keyword>
<dbReference type="PANTHER" id="PTHR30544">
    <property type="entry name" value="23S RRNA METHYLTRANSFERASE"/>
    <property type="match status" value="1"/>
</dbReference>
<evidence type="ECO:0000256" key="9">
    <source>
        <dbReference type="ARBA" id="ARBA00022694"/>
    </source>
</evidence>
<comment type="similarity">
    <text evidence="2 14">Belongs to the radical SAM superfamily. RlmN family.</text>
</comment>
<dbReference type="GO" id="GO:0070040">
    <property type="term" value="F:rRNA (adenine(2503)-C2-)-methyltransferase activity"/>
    <property type="evidence" value="ECO:0007669"/>
    <property type="project" value="UniProtKB-UniRule"/>
</dbReference>
<evidence type="ECO:0000256" key="12">
    <source>
        <dbReference type="ARBA" id="ARBA00023014"/>
    </source>
</evidence>
<evidence type="ECO:0000256" key="6">
    <source>
        <dbReference type="ARBA" id="ARBA00022603"/>
    </source>
</evidence>
<keyword evidence="12 14" id="KW-0411">Iron-sulfur</keyword>
<comment type="miscellaneous">
    <text evidence="14">Reaction proceeds by a ping-pong mechanism involving intermediate methylation of a conserved cysteine residue.</text>
</comment>
<dbReference type="NCBIfam" id="TIGR00048">
    <property type="entry name" value="rRNA_mod_RlmN"/>
    <property type="match status" value="1"/>
</dbReference>
<evidence type="ECO:0000256" key="11">
    <source>
        <dbReference type="ARBA" id="ARBA00023004"/>
    </source>
</evidence>
<dbReference type="SFLD" id="SFLDS00029">
    <property type="entry name" value="Radical_SAM"/>
    <property type="match status" value="1"/>
</dbReference>
<dbReference type="InterPro" id="IPR027492">
    <property type="entry name" value="RNA_MTrfase_RlmN"/>
</dbReference>
<evidence type="ECO:0000256" key="13">
    <source>
        <dbReference type="ARBA" id="ARBA00023157"/>
    </source>
</evidence>
<organism evidence="16 17">
    <name type="scientific">Desulfurispira natronophila</name>
    <dbReference type="NCBI Taxonomy" id="682562"/>
    <lineage>
        <taxon>Bacteria</taxon>
        <taxon>Pseudomonadati</taxon>
        <taxon>Chrysiogenota</taxon>
        <taxon>Chrysiogenia</taxon>
        <taxon>Chrysiogenales</taxon>
        <taxon>Chrysiogenaceae</taxon>
        <taxon>Desulfurispira</taxon>
    </lineage>
</organism>
<dbReference type="PROSITE" id="PS51918">
    <property type="entry name" value="RADICAL_SAM"/>
    <property type="match status" value="1"/>
</dbReference>
<comment type="cofactor">
    <cofactor evidence="14">
        <name>[4Fe-4S] cluster</name>
        <dbReference type="ChEBI" id="CHEBI:49883"/>
    </cofactor>
    <text evidence="14">Binds 1 [4Fe-4S] cluster. The cluster is coordinated with 3 cysteines and an exchangeable S-adenosyl-L-methionine.</text>
</comment>
<dbReference type="GO" id="GO:0019843">
    <property type="term" value="F:rRNA binding"/>
    <property type="evidence" value="ECO:0007669"/>
    <property type="project" value="UniProtKB-UniRule"/>
</dbReference>
<dbReference type="AlphaFoldDB" id="A0A7W8DGT8"/>
<evidence type="ECO:0000313" key="17">
    <source>
        <dbReference type="Proteomes" id="UP000528322"/>
    </source>
</evidence>
<feature type="binding site" evidence="14">
    <location>
        <position position="193"/>
    </location>
    <ligand>
        <name>S-adenosyl-L-methionine</name>
        <dbReference type="ChEBI" id="CHEBI:59789"/>
    </ligand>
</feature>
<dbReference type="EC" id="2.1.1.192" evidence="14"/>
<dbReference type="RefSeq" id="WP_183730577.1">
    <property type="nucleotide sequence ID" value="NZ_JACHID010000004.1"/>
</dbReference>
<keyword evidence="4 14" id="KW-0963">Cytoplasm</keyword>
<dbReference type="GO" id="GO:0070475">
    <property type="term" value="P:rRNA base methylation"/>
    <property type="evidence" value="ECO:0007669"/>
    <property type="project" value="UniProtKB-UniRule"/>
</dbReference>
<feature type="binding site" evidence="14">
    <location>
        <begin position="161"/>
        <end position="162"/>
    </location>
    <ligand>
        <name>S-adenosyl-L-methionine</name>
        <dbReference type="ChEBI" id="CHEBI:59789"/>
    </ligand>
</feature>
<gene>
    <name evidence="14" type="primary">rlmN</name>
    <name evidence="16" type="ORF">HNR37_000915</name>
</gene>
<dbReference type="PANTHER" id="PTHR30544:SF5">
    <property type="entry name" value="RADICAL SAM CORE DOMAIN-CONTAINING PROTEIN"/>
    <property type="match status" value="1"/>
</dbReference>
<dbReference type="EMBL" id="JACHID010000004">
    <property type="protein sequence ID" value="MBB5021603.1"/>
    <property type="molecule type" value="Genomic_DNA"/>
</dbReference>
<dbReference type="CDD" id="cd01335">
    <property type="entry name" value="Radical_SAM"/>
    <property type="match status" value="1"/>
</dbReference>
<feature type="active site" description="S-methylcysteine intermediate" evidence="14">
    <location>
        <position position="335"/>
    </location>
</feature>
<feature type="binding site" evidence="14">
    <location>
        <position position="116"/>
    </location>
    <ligand>
        <name>[4Fe-4S] cluster</name>
        <dbReference type="ChEBI" id="CHEBI:49883"/>
        <note>4Fe-4S-S-AdoMet</note>
    </ligand>
</feature>
<dbReference type="GO" id="GO:0002935">
    <property type="term" value="F:tRNA (adenine(37)-C2)-methyltransferase activity"/>
    <property type="evidence" value="ECO:0007669"/>
    <property type="project" value="UniProtKB-UniRule"/>
</dbReference>
<proteinExistence type="inferred from homology"/>
<keyword evidence="7 14" id="KW-0808">Transferase</keyword>
<dbReference type="GO" id="GO:0051539">
    <property type="term" value="F:4 iron, 4 sulfur cluster binding"/>
    <property type="evidence" value="ECO:0007669"/>
    <property type="project" value="UniProtKB-UniRule"/>
</dbReference>
<feature type="binding site" evidence="14">
    <location>
        <position position="112"/>
    </location>
    <ligand>
        <name>[4Fe-4S] cluster</name>
        <dbReference type="ChEBI" id="CHEBI:49883"/>
        <note>4Fe-4S-S-AdoMet</note>
    </ligand>
</feature>
<name>A0A7W8DGT8_9BACT</name>
<evidence type="ECO:0000313" key="16">
    <source>
        <dbReference type="EMBL" id="MBB5021603.1"/>
    </source>
</evidence>
<evidence type="ECO:0000256" key="4">
    <source>
        <dbReference type="ARBA" id="ARBA00022490"/>
    </source>
</evidence>
<dbReference type="GO" id="GO:0030488">
    <property type="term" value="P:tRNA methylation"/>
    <property type="evidence" value="ECO:0007669"/>
    <property type="project" value="UniProtKB-UniRule"/>
</dbReference>
<keyword evidence="6 14" id="KW-0489">Methyltransferase</keyword>
<keyword evidence="5 14" id="KW-0698">rRNA processing</keyword>
<dbReference type="Proteomes" id="UP000528322">
    <property type="component" value="Unassembled WGS sequence"/>
</dbReference>
<comment type="caution">
    <text evidence="16">The sequence shown here is derived from an EMBL/GenBank/DDBJ whole genome shotgun (WGS) entry which is preliminary data.</text>
</comment>
<evidence type="ECO:0000256" key="3">
    <source>
        <dbReference type="ARBA" id="ARBA00022485"/>
    </source>
</evidence>
<dbReference type="Gene3D" id="1.10.150.530">
    <property type="match status" value="1"/>
</dbReference>
<dbReference type="FunFam" id="3.20.20.70:FF:000014">
    <property type="entry name" value="Probable dual-specificity RNA methyltransferase RlmN"/>
    <property type="match status" value="1"/>
</dbReference>
<dbReference type="SFLD" id="SFLDG01062">
    <property type="entry name" value="methyltransferase_(Class_A)"/>
    <property type="match status" value="1"/>
</dbReference>
<dbReference type="InterPro" id="IPR007197">
    <property type="entry name" value="rSAM"/>
</dbReference>
<dbReference type="GO" id="GO:0000049">
    <property type="term" value="F:tRNA binding"/>
    <property type="evidence" value="ECO:0007669"/>
    <property type="project" value="UniProtKB-UniRule"/>
</dbReference>
<evidence type="ECO:0000256" key="8">
    <source>
        <dbReference type="ARBA" id="ARBA00022691"/>
    </source>
</evidence>
<comment type="subcellular location">
    <subcellularLocation>
        <location evidence="1 14">Cytoplasm</location>
    </subcellularLocation>
</comment>
<dbReference type="SUPFAM" id="SSF102114">
    <property type="entry name" value="Radical SAM enzymes"/>
    <property type="match status" value="1"/>
</dbReference>
<dbReference type="GO" id="GO:0046872">
    <property type="term" value="F:metal ion binding"/>
    <property type="evidence" value="ECO:0007669"/>
    <property type="project" value="UniProtKB-KW"/>
</dbReference>
<feature type="binding site" evidence="14">
    <location>
        <position position="292"/>
    </location>
    <ligand>
        <name>S-adenosyl-L-methionine</name>
        <dbReference type="ChEBI" id="CHEBI:59789"/>
    </ligand>
</feature>
<protein>
    <recommendedName>
        <fullName evidence="14">Probable dual-specificity RNA methyltransferase RlmN</fullName>
        <ecNumber evidence="14">2.1.1.192</ecNumber>
    </recommendedName>
    <alternativeName>
        <fullName evidence="14">23S rRNA (adenine(2503)-C(2))-methyltransferase</fullName>
    </alternativeName>
    <alternativeName>
        <fullName evidence="14">23S rRNA m2A2503 methyltransferase</fullName>
    </alternativeName>
    <alternativeName>
        <fullName evidence="14">Ribosomal RNA large subunit methyltransferase N</fullName>
    </alternativeName>
    <alternativeName>
        <fullName evidence="14">tRNA (adenine(37)-C(2))-methyltransferase</fullName>
    </alternativeName>
    <alternativeName>
        <fullName evidence="14">tRNA m2A37 methyltransferase</fullName>
    </alternativeName>
</protein>
<dbReference type="GO" id="GO:0005737">
    <property type="term" value="C:cytoplasm"/>
    <property type="evidence" value="ECO:0007669"/>
    <property type="project" value="UniProtKB-SubCell"/>
</dbReference>
<keyword evidence="10 14" id="KW-0479">Metal-binding</keyword>
<comment type="catalytic activity">
    <reaction evidence="14">
        <text>adenosine(37) in tRNA + 2 reduced [2Fe-2S]-[ferredoxin] + 2 S-adenosyl-L-methionine = 2-methyladenosine(37) in tRNA + 5'-deoxyadenosine + L-methionine + 2 oxidized [2Fe-2S]-[ferredoxin] + S-adenosyl-L-homocysteine</text>
        <dbReference type="Rhea" id="RHEA:43332"/>
        <dbReference type="Rhea" id="RHEA-COMP:10000"/>
        <dbReference type="Rhea" id="RHEA-COMP:10001"/>
        <dbReference type="Rhea" id="RHEA-COMP:10162"/>
        <dbReference type="Rhea" id="RHEA-COMP:10485"/>
        <dbReference type="ChEBI" id="CHEBI:17319"/>
        <dbReference type="ChEBI" id="CHEBI:33737"/>
        <dbReference type="ChEBI" id="CHEBI:33738"/>
        <dbReference type="ChEBI" id="CHEBI:57844"/>
        <dbReference type="ChEBI" id="CHEBI:57856"/>
        <dbReference type="ChEBI" id="CHEBI:59789"/>
        <dbReference type="ChEBI" id="CHEBI:74411"/>
        <dbReference type="ChEBI" id="CHEBI:74497"/>
        <dbReference type="EC" id="2.1.1.192"/>
    </reaction>
</comment>
<dbReference type="PIRSF" id="PIRSF006004">
    <property type="entry name" value="CHP00048"/>
    <property type="match status" value="1"/>
</dbReference>
<comment type="catalytic activity">
    <reaction evidence="14">
        <text>adenosine(2503) in 23S rRNA + 2 reduced [2Fe-2S]-[ferredoxin] + 2 S-adenosyl-L-methionine = 2-methyladenosine(2503) in 23S rRNA + 5'-deoxyadenosine + L-methionine + 2 oxidized [2Fe-2S]-[ferredoxin] + S-adenosyl-L-homocysteine</text>
        <dbReference type="Rhea" id="RHEA:42916"/>
        <dbReference type="Rhea" id="RHEA-COMP:10000"/>
        <dbReference type="Rhea" id="RHEA-COMP:10001"/>
        <dbReference type="Rhea" id="RHEA-COMP:10152"/>
        <dbReference type="Rhea" id="RHEA-COMP:10282"/>
        <dbReference type="ChEBI" id="CHEBI:17319"/>
        <dbReference type="ChEBI" id="CHEBI:33737"/>
        <dbReference type="ChEBI" id="CHEBI:33738"/>
        <dbReference type="ChEBI" id="CHEBI:57844"/>
        <dbReference type="ChEBI" id="CHEBI:57856"/>
        <dbReference type="ChEBI" id="CHEBI:59789"/>
        <dbReference type="ChEBI" id="CHEBI:74411"/>
        <dbReference type="ChEBI" id="CHEBI:74497"/>
        <dbReference type="EC" id="2.1.1.192"/>
    </reaction>
</comment>